<keyword evidence="6" id="KW-1185">Reference proteome</keyword>
<feature type="region of interest" description="Disordered" evidence="4">
    <location>
        <begin position="1"/>
        <end position="28"/>
    </location>
</feature>
<dbReference type="Proteomes" id="UP001178507">
    <property type="component" value="Unassembled WGS sequence"/>
</dbReference>
<reference evidence="5" key="1">
    <citation type="submission" date="2023-08" db="EMBL/GenBank/DDBJ databases">
        <authorList>
            <person name="Chen Y."/>
            <person name="Shah S."/>
            <person name="Dougan E. K."/>
            <person name="Thang M."/>
            <person name="Chan C."/>
        </authorList>
    </citation>
    <scope>NUCLEOTIDE SEQUENCE</scope>
</reference>
<evidence type="ECO:0000256" key="3">
    <source>
        <dbReference type="PROSITE-ProRule" id="PRU00339"/>
    </source>
</evidence>
<name>A0AA36JPP2_9DINO</name>
<feature type="repeat" description="TPR" evidence="3">
    <location>
        <begin position="102"/>
        <end position="135"/>
    </location>
</feature>
<dbReference type="PROSITE" id="PS50005">
    <property type="entry name" value="TPR"/>
    <property type="match status" value="2"/>
</dbReference>
<evidence type="ECO:0000313" key="5">
    <source>
        <dbReference type="EMBL" id="CAJ1409469.1"/>
    </source>
</evidence>
<evidence type="ECO:0000313" key="6">
    <source>
        <dbReference type="Proteomes" id="UP001178507"/>
    </source>
</evidence>
<protein>
    <recommendedName>
        <fullName evidence="7">Tetratricopeptide repeat protein</fullName>
    </recommendedName>
</protein>
<evidence type="ECO:0000256" key="1">
    <source>
        <dbReference type="ARBA" id="ARBA00022737"/>
    </source>
</evidence>
<dbReference type="PROSITE" id="PS50293">
    <property type="entry name" value="TPR_REGION"/>
    <property type="match status" value="1"/>
</dbReference>
<dbReference type="InterPro" id="IPR019734">
    <property type="entry name" value="TPR_rpt"/>
</dbReference>
<dbReference type="SMART" id="SM00028">
    <property type="entry name" value="TPR"/>
    <property type="match status" value="2"/>
</dbReference>
<organism evidence="5 6">
    <name type="scientific">Effrenium voratum</name>
    <dbReference type="NCBI Taxonomy" id="2562239"/>
    <lineage>
        <taxon>Eukaryota</taxon>
        <taxon>Sar</taxon>
        <taxon>Alveolata</taxon>
        <taxon>Dinophyceae</taxon>
        <taxon>Suessiales</taxon>
        <taxon>Symbiodiniaceae</taxon>
        <taxon>Effrenium</taxon>
    </lineage>
</organism>
<evidence type="ECO:0000256" key="4">
    <source>
        <dbReference type="SAM" id="MobiDB-lite"/>
    </source>
</evidence>
<comment type="caution">
    <text evidence="5">The sequence shown here is derived from an EMBL/GenBank/DDBJ whole genome shotgun (WGS) entry which is preliminary data.</text>
</comment>
<dbReference type="AlphaFoldDB" id="A0AA36JPP2"/>
<accession>A0AA36JPP2</accession>
<evidence type="ECO:0000256" key="2">
    <source>
        <dbReference type="ARBA" id="ARBA00022803"/>
    </source>
</evidence>
<dbReference type="EMBL" id="CAUJNA010003771">
    <property type="protein sequence ID" value="CAJ1409469.1"/>
    <property type="molecule type" value="Genomic_DNA"/>
</dbReference>
<dbReference type="SUPFAM" id="SSF48452">
    <property type="entry name" value="TPR-like"/>
    <property type="match status" value="1"/>
</dbReference>
<proteinExistence type="predicted"/>
<keyword evidence="1" id="KW-0677">Repeat</keyword>
<dbReference type="Pfam" id="PF13181">
    <property type="entry name" value="TPR_8"/>
    <property type="match status" value="2"/>
</dbReference>
<feature type="compositionally biased region" description="Basic and acidic residues" evidence="4">
    <location>
        <begin position="11"/>
        <end position="28"/>
    </location>
</feature>
<keyword evidence="2 3" id="KW-0802">TPR repeat</keyword>
<dbReference type="PANTHER" id="PTHR44858:SF1">
    <property type="entry name" value="UDP-N-ACETYLGLUCOSAMINE--PEPTIDE N-ACETYLGLUCOSAMINYLTRANSFERASE SPINDLY-RELATED"/>
    <property type="match status" value="1"/>
</dbReference>
<dbReference type="PANTHER" id="PTHR44858">
    <property type="entry name" value="TETRATRICOPEPTIDE REPEAT PROTEIN 6"/>
    <property type="match status" value="1"/>
</dbReference>
<dbReference type="InterPro" id="IPR011990">
    <property type="entry name" value="TPR-like_helical_dom_sf"/>
</dbReference>
<evidence type="ECO:0008006" key="7">
    <source>
        <dbReference type="Google" id="ProtNLM"/>
    </source>
</evidence>
<gene>
    <name evidence="5" type="ORF">EVOR1521_LOCUS30561</name>
</gene>
<dbReference type="Gene3D" id="1.25.40.10">
    <property type="entry name" value="Tetratricopeptide repeat domain"/>
    <property type="match status" value="1"/>
</dbReference>
<dbReference type="InterPro" id="IPR050498">
    <property type="entry name" value="Ycf3"/>
</dbReference>
<sequence length="303" mass="34036">MSAPPAKKPRSGREKTGKEKTSRKIAKEKGGIESDLEHFLQKGDAHRKAGQYKDAIQVLDRALMLKPCARAFAARGSAKRALLLREQALADYSAAVKTEPMATYYSSRGVVKSELGWYRDALEDFQRSLKLDPEDKVANWGKEWIKRQEAEAPLRIITLGGFKFMAAMNTRYTERRSPEHAINGRETYWSHDNNHLLYWSSKERRWKGCRAVDVGRISGQSGPACIGAPENVHVLSPSLRRGWFEWNGKEWVKLEGAGLLSFGPVTAPLRALQLVGFWPLDSAEGTRISELDSRLSPENRALG</sequence>
<feature type="repeat" description="TPR" evidence="3">
    <location>
        <begin position="36"/>
        <end position="69"/>
    </location>
</feature>